<dbReference type="InterPro" id="IPR041657">
    <property type="entry name" value="HTH_17"/>
</dbReference>
<sequence length="67" mass="7683">MTLFTIKETAALLKVSPSHVYGIVQRGELPSYQIGSCRRISEKDLMDYLESRRREKTALPADQTVHF</sequence>
<dbReference type="GeneID" id="90610635"/>
<gene>
    <name evidence="2" type="ORF">CEE69_21920</name>
</gene>
<dbReference type="RefSeq" id="WP_099262787.1">
    <property type="nucleotide sequence ID" value="NZ_NIZW01000019.1"/>
</dbReference>
<feature type="domain" description="Helix-turn-helix" evidence="1">
    <location>
        <begin position="3"/>
        <end position="53"/>
    </location>
</feature>
<name>A0A2G1W2C4_9BACT</name>
<proteinExistence type="predicted"/>
<keyword evidence="3" id="KW-1185">Reference proteome</keyword>
<dbReference type="OrthoDB" id="286891at2"/>
<reference evidence="2 3" key="1">
    <citation type="submission" date="2017-06" db="EMBL/GenBank/DDBJ databases">
        <title>Description of Rhodopirellula bahusiensis sp. nov.</title>
        <authorList>
            <person name="Kizina J."/>
            <person name="Harder J."/>
        </authorList>
    </citation>
    <scope>NUCLEOTIDE SEQUENCE [LARGE SCALE GENOMIC DNA]</scope>
    <source>
        <strain evidence="2 3">SWK21</strain>
    </source>
</reference>
<dbReference type="NCBIfam" id="TIGR01764">
    <property type="entry name" value="excise"/>
    <property type="match status" value="1"/>
</dbReference>
<evidence type="ECO:0000259" key="1">
    <source>
        <dbReference type="Pfam" id="PF12728"/>
    </source>
</evidence>
<comment type="caution">
    <text evidence="2">The sequence shown here is derived from an EMBL/GenBank/DDBJ whole genome shotgun (WGS) entry which is preliminary data.</text>
</comment>
<organism evidence="2 3">
    <name type="scientific">Rhodopirellula bahusiensis</name>
    <dbReference type="NCBI Taxonomy" id="2014065"/>
    <lineage>
        <taxon>Bacteria</taxon>
        <taxon>Pseudomonadati</taxon>
        <taxon>Planctomycetota</taxon>
        <taxon>Planctomycetia</taxon>
        <taxon>Pirellulales</taxon>
        <taxon>Pirellulaceae</taxon>
        <taxon>Rhodopirellula</taxon>
    </lineage>
</organism>
<dbReference type="Proteomes" id="UP000225740">
    <property type="component" value="Unassembled WGS sequence"/>
</dbReference>
<protein>
    <submittedName>
        <fullName evidence="2">Excisionase</fullName>
    </submittedName>
</protein>
<dbReference type="AlphaFoldDB" id="A0A2G1W2C4"/>
<dbReference type="SUPFAM" id="SSF46955">
    <property type="entry name" value="Putative DNA-binding domain"/>
    <property type="match status" value="1"/>
</dbReference>
<dbReference type="EMBL" id="NIZW01000019">
    <property type="protein sequence ID" value="PHQ33121.1"/>
    <property type="molecule type" value="Genomic_DNA"/>
</dbReference>
<dbReference type="GO" id="GO:0003677">
    <property type="term" value="F:DNA binding"/>
    <property type="evidence" value="ECO:0007669"/>
    <property type="project" value="InterPro"/>
</dbReference>
<dbReference type="InterPro" id="IPR009061">
    <property type="entry name" value="DNA-bd_dom_put_sf"/>
</dbReference>
<evidence type="ECO:0000313" key="2">
    <source>
        <dbReference type="EMBL" id="PHQ33121.1"/>
    </source>
</evidence>
<evidence type="ECO:0000313" key="3">
    <source>
        <dbReference type="Proteomes" id="UP000225740"/>
    </source>
</evidence>
<dbReference type="InterPro" id="IPR010093">
    <property type="entry name" value="SinI_DNA-bd"/>
</dbReference>
<accession>A0A2G1W2C4</accession>
<dbReference type="Pfam" id="PF12728">
    <property type="entry name" value="HTH_17"/>
    <property type="match status" value="1"/>
</dbReference>